<comment type="caution">
    <text evidence="1">The sequence shown here is derived from an EMBL/GenBank/DDBJ whole genome shotgun (WGS) entry which is preliminary data.</text>
</comment>
<proteinExistence type="predicted"/>
<organism evidence="1 2">
    <name type="scientific">Candidatus Blautia pullistercoris</name>
    <dbReference type="NCBI Taxonomy" id="2838499"/>
    <lineage>
        <taxon>Bacteria</taxon>
        <taxon>Bacillati</taxon>
        <taxon>Bacillota</taxon>
        <taxon>Clostridia</taxon>
        <taxon>Lachnospirales</taxon>
        <taxon>Lachnospiraceae</taxon>
        <taxon>Blautia</taxon>
    </lineage>
</organism>
<reference evidence="1" key="2">
    <citation type="submission" date="2021-04" db="EMBL/GenBank/DDBJ databases">
        <authorList>
            <person name="Gilroy R."/>
        </authorList>
    </citation>
    <scope>NUCLEOTIDE SEQUENCE</scope>
    <source>
        <strain evidence="1">ChiHjej12B11-1927</strain>
    </source>
</reference>
<evidence type="ECO:0000313" key="2">
    <source>
        <dbReference type="Proteomes" id="UP000824230"/>
    </source>
</evidence>
<dbReference type="InterPro" id="IPR038690">
    <property type="entry name" value="NusG_2_sf"/>
</dbReference>
<dbReference type="AlphaFoldDB" id="A0A9D1VPC6"/>
<dbReference type="CDD" id="cd09911">
    <property type="entry name" value="Lin0431_like"/>
    <property type="match status" value="1"/>
</dbReference>
<dbReference type="Proteomes" id="UP000824230">
    <property type="component" value="Unassembled WGS sequence"/>
</dbReference>
<reference evidence="1" key="1">
    <citation type="journal article" date="2021" name="PeerJ">
        <title>Extensive microbial diversity within the chicken gut microbiome revealed by metagenomics and culture.</title>
        <authorList>
            <person name="Gilroy R."/>
            <person name="Ravi A."/>
            <person name="Getino M."/>
            <person name="Pursley I."/>
            <person name="Horton D.L."/>
            <person name="Alikhan N.F."/>
            <person name="Baker D."/>
            <person name="Gharbi K."/>
            <person name="Hall N."/>
            <person name="Watson M."/>
            <person name="Adriaenssens E.M."/>
            <person name="Foster-Nyarko E."/>
            <person name="Jarju S."/>
            <person name="Secka A."/>
            <person name="Antonio M."/>
            <person name="Oren A."/>
            <person name="Chaudhuri R.R."/>
            <person name="La Ragione R."/>
            <person name="Hildebrand F."/>
            <person name="Pallen M.J."/>
        </authorList>
    </citation>
    <scope>NUCLEOTIDE SEQUENCE</scope>
    <source>
        <strain evidence="1">ChiHjej12B11-1927</strain>
    </source>
</reference>
<gene>
    <name evidence="1" type="ORF">H9738_14945</name>
</gene>
<dbReference type="Gene3D" id="2.60.320.10">
    <property type="entry name" value="N-utilization substance G protein NusG, insert domain"/>
    <property type="match status" value="1"/>
</dbReference>
<dbReference type="EMBL" id="DXFG01000342">
    <property type="protein sequence ID" value="HIX39137.1"/>
    <property type="molecule type" value="Genomic_DNA"/>
</dbReference>
<evidence type="ECO:0000313" key="1">
    <source>
        <dbReference type="EMBL" id="HIX39137.1"/>
    </source>
</evidence>
<dbReference type="Pfam" id="PF07009">
    <property type="entry name" value="NusG_II"/>
    <property type="match status" value="1"/>
</dbReference>
<sequence>MKKRDFILIGAVLVLALLFWLVPRAAGIFAGEDASLVRITVGGEEYGTYSLSEDQTIEINDTNICEIKDGEVNMTRADCPDQLCIHQGPIHIQGETIVCLPNRVVVEITGNDREEQLDGIVQ</sequence>
<accession>A0A9D1VPC6</accession>
<name>A0A9D1VPC6_9FIRM</name>
<protein>
    <submittedName>
        <fullName evidence="1">NusG domain II-containing protein</fullName>
    </submittedName>
</protein>